<evidence type="ECO:0000259" key="3">
    <source>
        <dbReference type="PROSITE" id="PS50234"/>
    </source>
</evidence>
<keyword evidence="5" id="KW-1185">Reference proteome</keyword>
<dbReference type="Gene3D" id="2.60.40.3050">
    <property type="match status" value="4"/>
</dbReference>
<dbReference type="RefSeq" id="WP_129205245.1">
    <property type="nucleotide sequence ID" value="NZ_CP035495.1"/>
</dbReference>
<keyword evidence="2" id="KW-0732">Signal</keyword>
<evidence type="ECO:0000313" key="4">
    <source>
        <dbReference type="EMBL" id="QAY64086.1"/>
    </source>
</evidence>
<feature type="chain" id="PRO_5039244838" description="VWFA domain-containing protein" evidence="2">
    <location>
        <begin position="32"/>
        <end position="1714"/>
    </location>
</feature>
<evidence type="ECO:0000256" key="1">
    <source>
        <dbReference type="SAM" id="MobiDB-lite"/>
    </source>
</evidence>
<sequence>MGRKGHARTRGSGRTSAIAGALALCVLSSGAVPVAGMTDLAAPAAAEEPVTSPARPDGLPAPRKVADPATYHEFPGAEDSDYYVSSQSPGRIWTDKSVFADTLTVPDDMQNEDKTLPDLEVGTDELIVALSALGSTRHVTSVVPVPIDVVLVLDNSYSMTQCVESSDSCTGQGWERSRAFAMVDAVNSAISIIATDNPRNRVAVVMFGTRSEVLEELGTPTKIADSDAYVSLERAANQGLRLRTATKTRAVGTEGETQQTNIQEGVTTGMGLLANPDVVRDVTGTNQRIPNVILFTDGEPTTSSSSPTWWNPTLADGVQGPGSPGSSQYYGNGFKAALAASLLKAKISDVYNDRAYNAAHGLTDVATSVYTVGLGITALAGNSRDLALATLDPKGNFGSTSNAVFRGFSTAFDAYRTTGTVDVPVNGKNATTQFYTVNRPGPDALGYAAFDPTGPGALKYNTAFYAPVTTGQLKESFEQIAQAIIEAAPNYPVDVSSSDVTAEGYVTFVDELGPYMHVTEMSRLAFCSVDRAAATGPNDCVNATFTAQSKTTAGNVDTYVFEGSYLANGMGGNTKPINLSAVKITVTRSEDLARGDVVTVMIPAGLLPIYDKQVTVDEGHAVTSIKPYISHPVHAMYKVAPKPEVLSFLDAPAGLPVGNQEGPVARLTAGEREALTAYLAANSTDGTVRFYSNAYEPGAAEGIAEARFNPALRNDFYRFSVDSPLYYDESLETQVMRDEWEGLPDETRVYYADFVYITEGASPLRKELSIPTSVGAVKAALTGPARFGDAMVVPAGTLDFSPRIANLDFTKCDSLEWENDSQWCDGEIANHTRTATMVRATESGFAAASGDAAVVTVALGNNGFLEYPAPGTMRVTKQVESSGSTVETTQFRFKVTVGDDVDGQFLAVVYGQDGPIVEQPFTSGETFTMAAGQYAILYGLPHGVTCTVEEVDLPPGYTPLVSELTGTVVVDGPGVSLDFVNRYEPPPVTIAGPEVAKELGRDWRYPESFTFTMCPGTPCLEAVIAAEGATARFPDQTFTTPGTYTYTITEVDGNAADPALSFSAASYQWVVEVEDDKAGGLTAVGTLTQVKDDLGDAASPDLDAHPAVATFFNAWVAGETGGALKATKVVVDETLPGATTIDPTLAHSFTFRYLGADLATGGTTQVSGPVWDGQDTVTVSNVAGSRDVDSPWLTFTGNHVGHTFYYSVEEDAVAGPSFVSHDDAVYFYAITVGTQQAGETSEVTASSVRCKTSRAAIAASSPYGACAPGVGSYGADVVAQFSNTYDAGQTTADLVATKILDGRAWALDDAFRFVLTAADEETRAAVGSGAVTIPEPVTASAAGEGNVEFEGLIFTQQGTYRFCVVEEGPSTVVDGISYDAGQVCYTVTVTNPGSASGVDLVATVTPEGATTFTNTYTASPVAVSPQFVKTLAGRDWAEADAFSFVLEGELGAPLPVDSRATVRSAADAAGFGFGEITFTEAGTYRYTVREVVPDDPAGGMTYDQDPVSLLIVVVDDNLGSLFVESLTYGDGDREFVNTYATSLDWHFDLAKALEGRDLAAGEFEFTAVPDDATAEHFGDDVRVLVPSPAGAQGQVVHMPGPQLSFTQEDAGARYCWTVREVIPDSPRPGIVYDRTVYTVCAAVADDGEGVLTVTTSMSSAGEPAGAGSRSTSSRLRTRPRRGRWSSSRTRSSRRRGRSRSRARCHRGPSSRGRC</sequence>
<dbReference type="CDD" id="cd00198">
    <property type="entry name" value="vWFA"/>
    <property type="match status" value="1"/>
</dbReference>
<feature type="compositionally biased region" description="Basic residues" evidence="1">
    <location>
        <begin position="1690"/>
        <end position="1714"/>
    </location>
</feature>
<feature type="signal peptide" evidence="2">
    <location>
        <begin position="1"/>
        <end position="31"/>
    </location>
</feature>
<dbReference type="EMBL" id="CP035495">
    <property type="protein sequence ID" value="QAY64086.1"/>
    <property type="molecule type" value="Genomic_DNA"/>
</dbReference>
<dbReference type="OrthoDB" id="134475at2"/>
<dbReference type="Gene3D" id="2.60.40.1140">
    <property type="entry name" value="Collagen-binding surface protein Cna, B-type domain"/>
    <property type="match status" value="1"/>
</dbReference>
<protein>
    <recommendedName>
        <fullName evidence="3">VWFA domain-containing protein</fullName>
    </recommendedName>
</protein>
<dbReference type="NCBIfam" id="TIGR03786">
    <property type="entry name" value="strep_pil_rpt"/>
    <property type="match status" value="2"/>
</dbReference>
<dbReference type="Gene3D" id="3.40.50.410">
    <property type="entry name" value="von Willebrand factor, type A domain"/>
    <property type="match status" value="1"/>
</dbReference>
<evidence type="ECO:0000313" key="5">
    <source>
        <dbReference type="Proteomes" id="UP000291758"/>
    </source>
</evidence>
<proteinExistence type="predicted"/>
<dbReference type="PROSITE" id="PS50234">
    <property type="entry name" value="VWFA"/>
    <property type="match status" value="1"/>
</dbReference>
<organism evidence="4 5">
    <name type="scientific">Xylanimonas allomyrinae</name>
    <dbReference type="NCBI Taxonomy" id="2509459"/>
    <lineage>
        <taxon>Bacteria</taxon>
        <taxon>Bacillati</taxon>
        <taxon>Actinomycetota</taxon>
        <taxon>Actinomycetes</taxon>
        <taxon>Micrococcales</taxon>
        <taxon>Promicromonosporaceae</taxon>
        <taxon>Xylanimonas</taxon>
    </lineage>
</organism>
<dbReference type="SUPFAM" id="SSF53300">
    <property type="entry name" value="vWA-like"/>
    <property type="match status" value="1"/>
</dbReference>
<dbReference type="Proteomes" id="UP000291758">
    <property type="component" value="Chromosome"/>
</dbReference>
<dbReference type="InterPro" id="IPR002035">
    <property type="entry name" value="VWF_A"/>
</dbReference>
<feature type="domain" description="VWFA" evidence="3">
    <location>
        <begin position="148"/>
        <end position="375"/>
    </location>
</feature>
<dbReference type="KEGG" id="xyl:ET495_13610"/>
<evidence type="ECO:0000256" key="2">
    <source>
        <dbReference type="SAM" id="SignalP"/>
    </source>
</evidence>
<name>A0A4P6ENS4_9MICO</name>
<dbReference type="Pfam" id="PF12892">
    <property type="entry name" value="FctA"/>
    <property type="match status" value="4"/>
</dbReference>
<dbReference type="InterPro" id="IPR036465">
    <property type="entry name" value="vWFA_dom_sf"/>
</dbReference>
<feature type="region of interest" description="Disordered" evidence="1">
    <location>
        <begin position="1656"/>
        <end position="1714"/>
    </location>
</feature>
<dbReference type="InterPro" id="IPR022464">
    <property type="entry name" value="Strep_pil_isopept_link"/>
</dbReference>
<reference evidence="4 5" key="1">
    <citation type="submission" date="2019-01" db="EMBL/GenBank/DDBJ databases">
        <title>Genome sequencing of strain 2JSPR-7.</title>
        <authorList>
            <person name="Heo J."/>
            <person name="Kim S.-J."/>
            <person name="Kim J.-S."/>
            <person name="Hong S.-B."/>
            <person name="Kwon S.-W."/>
        </authorList>
    </citation>
    <scope>NUCLEOTIDE SEQUENCE [LARGE SCALE GENOMIC DNA]</scope>
    <source>
        <strain evidence="4 5">2JSPR-7</strain>
    </source>
</reference>
<accession>A0A4P6ENS4</accession>
<gene>
    <name evidence="4" type="ORF">ET495_13610</name>
</gene>
<dbReference type="Pfam" id="PF24547">
    <property type="entry name" value="DUF7601"/>
    <property type="match status" value="1"/>
</dbReference>
<dbReference type="InterPro" id="IPR038174">
    <property type="entry name" value="Strep_pil_link_sf"/>
</dbReference>
<dbReference type="InterPro" id="IPR055382">
    <property type="entry name" value="DUF7601"/>
</dbReference>